<gene>
    <name evidence="2" type="ORF">EMUCRT_0703</name>
</gene>
<accession>A0A0F3NDF9</accession>
<dbReference type="AlphaFoldDB" id="A0A0F3NDF9"/>
<dbReference type="EMBL" id="LANU01000002">
    <property type="protein sequence ID" value="KJV65747.1"/>
    <property type="molecule type" value="Genomic_DNA"/>
</dbReference>
<dbReference type="PATRIC" id="fig|1359167.3.peg.678"/>
<proteinExistence type="predicted"/>
<sequence>MTSNVLVFALYNIIYNSKDNLFLMFKMGISFKLSLFLWEIVVVNVENMDK</sequence>
<reference evidence="2 3" key="1">
    <citation type="submission" date="2015-02" db="EMBL/GenBank/DDBJ databases">
        <title>Genome Sequencing of Rickettsiales.</title>
        <authorList>
            <person name="Daugherty S.C."/>
            <person name="Su Q."/>
            <person name="Abolude K."/>
            <person name="Beier-Sexton M."/>
            <person name="Carlyon J.A."/>
            <person name="Carter R."/>
            <person name="Day N.P."/>
            <person name="Dumler S.J."/>
            <person name="Dyachenko V."/>
            <person name="Godinez A."/>
            <person name="Kurtti T.J."/>
            <person name="Lichay M."/>
            <person name="Mullins K.E."/>
            <person name="Ott S."/>
            <person name="Pappas-Brown V."/>
            <person name="Paris D.H."/>
            <person name="Patel P."/>
            <person name="Richards A.L."/>
            <person name="Sadzewicz L."/>
            <person name="Sears K."/>
            <person name="Seidman D."/>
            <person name="Sengamalay N."/>
            <person name="Stenos J."/>
            <person name="Tallon L.J."/>
            <person name="Vincent G."/>
            <person name="Fraser C.M."/>
            <person name="Munderloh U."/>
            <person name="Dunning-Hotopp J.C."/>
        </authorList>
    </citation>
    <scope>NUCLEOTIDE SEQUENCE [LARGE SCALE GENOMIC DNA]</scope>
    <source>
        <strain evidence="2 3">EmCRT</strain>
    </source>
</reference>
<keyword evidence="1" id="KW-0472">Membrane</keyword>
<evidence type="ECO:0000256" key="1">
    <source>
        <dbReference type="SAM" id="Phobius"/>
    </source>
</evidence>
<protein>
    <submittedName>
        <fullName evidence="2">Uncharacterized protein</fullName>
    </submittedName>
</protein>
<organism evidence="2 3">
    <name type="scientific">Ehrlichia cf. muris str. EmCRT</name>
    <dbReference type="NCBI Taxonomy" id="1359167"/>
    <lineage>
        <taxon>Bacteria</taxon>
        <taxon>Pseudomonadati</taxon>
        <taxon>Pseudomonadota</taxon>
        <taxon>Alphaproteobacteria</taxon>
        <taxon>Rickettsiales</taxon>
        <taxon>Anaplasmataceae</taxon>
        <taxon>Ehrlichia</taxon>
    </lineage>
</organism>
<dbReference type="Proteomes" id="UP000033546">
    <property type="component" value="Unassembled WGS sequence"/>
</dbReference>
<keyword evidence="1" id="KW-1133">Transmembrane helix</keyword>
<keyword evidence="1" id="KW-0812">Transmembrane</keyword>
<feature type="transmembrane region" description="Helical" evidence="1">
    <location>
        <begin position="20"/>
        <end position="45"/>
    </location>
</feature>
<comment type="caution">
    <text evidence="2">The sequence shown here is derived from an EMBL/GenBank/DDBJ whole genome shotgun (WGS) entry which is preliminary data.</text>
</comment>
<evidence type="ECO:0000313" key="3">
    <source>
        <dbReference type="Proteomes" id="UP000033546"/>
    </source>
</evidence>
<name>A0A0F3NDF9_9RICK</name>
<evidence type="ECO:0000313" key="2">
    <source>
        <dbReference type="EMBL" id="KJV65747.1"/>
    </source>
</evidence>